<feature type="domain" description="DH" evidence="2">
    <location>
        <begin position="427"/>
        <end position="494"/>
    </location>
</feature>
<organism evidence="3 4">
    <name type="scientific">Hortaea werneckii</name>
    <name type="common">Black yeast</name>
    <name type="synonym">Cladosporium werneckii</name>
    <dbReference type="NCBI Taxonomy" id="91943"/>
    <lineage>
        <taxon>Eukaryota</taxon>
        <taxon>Fungi</taxon>
        <taxon>Dikarya</taxon>
        <taxon>Ascomycota</taxon>
        <taxon>Pezizomycotina</taxon>
        <taxon>Dothideomycetes</taxon>
        <taxon>Dothideomycetidae</taxon>
        <taxon>Mycosphaerellales</taxon>
        <taxon>Teratosphaeriaceae</taxon>
        <taxon>Hortaea</taxon>
    </lineage>
</organism>
<feature type="compositionally biased region" description="Low complexity" evidence="1">
    <location>
        <begin position="7"/>
        <end position="17"/>
    </location>
</feature>
<feature type="compositionally biased region" description="Basic residues" evidence="1">
    <location>
        <begin position="190"/>
        <end position="200"/>
    </location>
</feature>
<accession>A0A3M7B5C9</accession>
<reference evidence="3 4" key="1">
    <citation type="journal article" date="2018" name="BMC Genomics">
        <title>Genomic evidence for intraspecific hybridization in a clonal and extremely halotolerant yeast.</title>
        <authorList>
            <person name="Gostincar C."/>
            <person name="Stajich J.E."/>
            <person name="Zupancic J."/>
            <person name="Zalar P."/>
            <person name="Gunde-Cimerman N."/>
        </authorList>
    </citation>
    <scope>NUCLEOTIDE SEQUENCE [LARGE SCALE GENOMIC DNA]</scope>
    <source>
        <strain evidence="3 4">EXF-6651</strain>
    </source>
</reference>
<feature type="compositionally biased region" description="Polar residues" evidence="1">
    <location>
        <begin position="47"/>
        <end position="60"/>
    </location>
</feature>
<name>A0A3M7B5C9_HORWE</name>
<dbReference type="Gene3D" id="2.30.29.30">
    <property type="entry name" value="Pleckstrin-homology domain (PH domain)/Phosphotyrosine-binding domain (PTB)"/>
    <property type="match status" value="1"/>
</dbReference>
<dbReference type="SUPFAM" id="SSF50729">
    <property type="entry name" value="PH domain-like"/>
    <property type="match status" value="1"/>
</dbReference>
<dbReference type="VEuPathDB" id="FungiDB:BTJ68_08039"/>
<dbReference type="GO" id="GO:0005085">
    <property type="term" value="F:guanyl-nucleotide exchange factor activity"/>
    <property type="evidence" value="ECO:0007669"/>
    <property type="project" value="InterPro"/>
</dbReference>
<feature type="compositionally biased region" description="Low complexity" evidence="1">
    <location>
        <begin position="138"/>
        <end position="148"/>
    </location>
</feature>
<dbReference type="InterPro" id="IPR011993">
    <property type="entry name" value="PH-like_dom_sf"/>
</dbReference>
<dbReference type="AlphaFoldDB" id="A0A3M7B5C9"/>
<proteinExistence type="predicted"/>
<dbReference type="Gene3D" id="1.20.900.10">
    <property type="entry name" value="Dbl homology (DH) domain"/>
    <property type="match status" value="1"/>
</dbReference>
<sequence length="768" mass="84904">MDDLFGSSCSSASSTATVQHHKVRSFSTNSLSSVGSFISRRYHGDTTPRSTSALNLTFPLSSRRRSGSSNMNQADGSAHGEHRGLRLVDVAESADETQCGPEIELSLRRSPSVTEKQGVGQADISPQAASLNQDEAEAASSSPPSSSPVNFRRWVSTLRKKKAQKPVHVTPRDQRWTLDDFEANTSPSQKHYRPSQHRKQGSYSSSVAFVTAVRSATATLASASVATVSRRNSKWRRVQRSSLLSGSEARPSIETQRSVMDDAAKALYTILGYQPDSQSSARNRASTTLSQLILLHEDVLTQMRQCVPFADRERPARPVRGHCRWYSVDGSLPARKPTTGARRARRSLNIHRSSEDETALAPMCDPKILVAVACVFGDRIERFSEYERFGGYYELVRADIDQMSTSMATWSDYDSAIETLAYTINPVQSRDANKRKALTVKDLLIKPIQRLPRYELLFSDLWKLTPVCDDPDCHATLQNLLVDINQACQLMNQAKDDHSALRVLEVTWLIGERLTFSGQVPRSVFLQLLGQVMLCGCLHIAYRTRERVRGCYVICILFETTLLLAVAPEDQQKYSTLAGIALANATIADCDDMKGLQCYTAPHSWKLVFEHSAKMYEIIFTACSAPEKDAWIKWISDTTATQSQAVAEGAANAFELQSPIATEMRSIGRAFGKPGSFVRRMSVRRAATVGPTTDLNQVIIKNTQGVKEALDNNSTASLPIGRSQTVAGPSQVQTLAPRRADRVRLEALLSDVWSKAALPYPGMTMRRT</sequence>
<dbReference type="PANTHER" id="PTHR45818">
    <property type="entry name" value="PROTEIN VAV"/>
    <property type="match status" value="1"/>
</dbReference>
<dbReference type="InterPro" id="IPR035899">
    <property type="entry name" value="DBL_dom_sf"/>
</dbReference>
<dbReference type="InterPro" id="IPR000219">
    <property type="entry name" value="DH_dom"/>
</dbReference>
<evidence type="ECO:0000313" key="3">
    <source>
        <dbReference type="EMBL" id="RMY35004.1"/>
    </source>
</evidence>
<dbReference type="SUPFAM" id="SSF48065">
    <property type="entry name" value="DBL homology domain (DH-domain)"/>
    <property type="match status" value="1"/>
</dbReference>
<feature type="region of interest" description="Disordered" evidence="1">
    <location>
        <begin position="42"/>
        <end position="81"/>
    </location>
</feature>
<dbReference type="GO" id="GO:0005737">
    <property type="term" value="C:cytoplasm"/>
    <property type="evidence" value="ECO:0007669"/>
    <property type="project" value="TreeGrafter"/>
</dbReference>
<evidence type="ECO:0000313" key="4">
    <source>
        <dbReference type="Proteomes" id="UP000276864"/>
    </source>
</evidence>
<feature type="region of interest" description="Disordered" evidence="1">
    <location>
        <begin position="1"/>
        <end position="25"/>
    </location>
</feature>
<gene>
    <name evidence="3" type="ORF">D0866_04891</name>
</gene>
<comment type="caution">
    <text evidence="3">The sequence shown here is derived from an EMBL/GenBank/DDBJ whole genome shotgun (WGS) entry which is preliminary data.</text>
</comment>
<dbReference type="Proteomes" id="UP000276864">
    <property type="component" value="Unassembled WGS sequence"/>
</dbReference>
<dbReference type="Pfam" id="PF00621">
    <property type="entry name" value="RhoGEF"/>
    <property type="match status" value="1"/>
</dbReference>
<dbReference type="PROSITE" id="PS50010">
    <property type="entry name" value="DH_2"/>
    <property type="match status" value="1"/>
</dbReference>
<feature type="region of interest" description="Disordered" evidence="1">
    <location>
        <begin position="93"/>
        <end position="201"/>
    </location>
</feature>
<evidence type="ECO:0000256" key="1">
    <source>
        <dbReference type="SAM" id="MobiDB-lite"/>
    </source>
</evidence>
<protein>
    <recommendedName>
        <fullName evidence="2">DH domain-containing protein</fullName>
    </recommendedName>
</protein>
<dbReference type="PANTHER" id="PTHR45818:SF3">
    <property type="entry name" value="PROTEIN VAV"/>
    <property type="match status" value="1"/>
</dbReference>
<evidence type="ECO:0000259" key="2">
    <source>
        <dbReference type="PROSITE" id="PS50010"/>
    </source>
</evidence>
<feature type="non-terminal residue" evidence="3">
    <location>
        <position position="768"/>
    </location>
</feature>
<dbReference type="EMBL" id="QWIM01000409">
    <property type="protein sequence ID" value="RMY35004.1"/>
    <property type="molecule type" value="Genomic_DNA"/>
</dbReference>